<evidence type="ECO:0000256" key="3">
    <source>
        <dbReference type="ARBA" id="ARBA00022989"/>
    </source>
</evidence>
<evidence type="ECO:0000313" key="7">
    <source>
        <dbReference type="Proteomes" id="UP000664859"/>
    </source>
</evidence>
<organism evidence="6 7">
    <name type="scientific">Tribonema minus</name>
    <dbReference type="NCBI Taxonomy" id="303371"/>
    <lineage>
        <taxon>Eukaryota</taxon>
        <taxon>Sar</taxon>
        <taxon>Stramenopiles</taxon>
        <taxon>Ochrophyta</taxon>
        <taxon>PX clade</taxon>
        <taxon>Xanthophyceae</taxon>
        <taxon>Tribonematales</taxon>
        <taxon>Tribonemataceae</taxon>
        <taxon>Tribonema</taxon>
    </lineage>
</organism>
<dbReference type="PANTHER" id="PTHR42829:SF2">
    <property type="entry name" value="NADH-UBIQUINONE OXIDOREDUCTASE CHAIN 5"/>
    <property type="match status" value="1"/>
</dbReference>
<evidence type="ECO:0000256" key="4">
    <source>
        <dbReference type="ARBA" id="ARBA00023136"/>
    </source>
</evidence>
<sequence length="76" mass="7963">GAVGGSAQLGLHTWLPDAVEGPTPVSALLMLTCRDGVNRTHLISSQACAKRFSCCAVKPAPFQARRPLSSRTQVCA</sequence>
<feature type="non-terminal residue" evidence="6">
    <location>
        <position position="1"/>
    </location>
</feature>
<dbReference type="Pfam" id="PF00361">
    <property type="entry name" value="Proton_antipo_M"/>
    <property type="match status" value="1"/>
</dbReference>
<keyword evidence="7" id="KW-1185">Reference proteome</keyword>
<accession>A0A835Z1Y6</accession>
<protein>
    <recommendedName>
        <fullName evidence="5">NADH:quinone oxidoreductase/Mrp antiporter transmembrane domain-containing protein</fullName>
    </recommendedName>
</protein>
<keyword evidence="3" id="KW-1133">Transmembrane helix</keyword>
<evidence type="ECO:0000259" key="5">
    <source>
        <dbReference type="Pfam" id="PF00361"/>
    </source>
</evidence>
<dbReference type="GO" id="GO:0016020">
    <property type="term" value="C:membrane"/>
    <property type="evidence" value="ECO:0007669"/>
    <property type="project" value="UniProtKB-SubCell"/>
</dbReference>
<dbReference type="Proteomes" id="UP000664859">
    <property type="component" value="Unassembled WGS sequence"/>
</dbReference>
<evidence type="ECO:0000256" key="2">
    <source>
        <dbReference type="ARBA" id="ARBA00022692"/>
    </source>
</evidence>
<dbReference type="GO" id="GO:0003954">
    <property type="term" value="F:NADH dehydrogenase activity"/>
    <property type="evidence" value="ECO:0007669"/>
    <property type="project" value="TreeGrafter"/>
</dbReference>
<dbReference type="GO" id="GO:0015990">
    <property type="term" value="P:electron transport coupled proton transport"/>
    <property type="evidence" value="ECO:0007669"/>
    <property type="project" value="TreeGrafter"/>
</dbReference>
<evidence type="ECO:0000313" key="6">
    <source>
        <dbReference type="EMBL" id="KAG5184147.1"/>
    </source>
</evidence>
<comment type="subcellular location">
    <subcellularLocation>
        <location evidence="1">Membrane</location>
        <topology evidence="1">Multi-pass membrane protein</topology>
    </subcellularLocation>
</comment>
<dbReference type="EMBL" id="JAFCMP010000179">
    <property type="protein sequence ID" value="KAG5184147.1"/>
    <property type="molecule type" value="Genomic_DNA"/>
</dbReference>
<evidence type="ECO:0000256" key="1">
    <source>
        <dbReference type="ARBA" id="ARBA00004141"/>
    </source>
</evidence>
<comment type="caution">
    <text evidence="6">The sequence shown here is derived from an EMBL/GenBank/DDBJ whole genome shotgun (WGS) entry which is preliminary data.</text>
</comment>
<keyword evidence="4" id="KW-0472">Membrane</keyword>
<reference evidence="6" key="1">
    <citation type="submission" date="2021-02" db="EMBL/GenBank/DDBJ databases">
        <title>First Annotated Genome of the Yellow-green Alga Tribonema minus.</title>
        <authorList>
            <person name="Mahan K.M."/>
        </authorList>
    </citation>
    <scope>NUCLEOTIDE SEQUENCE</scope>
    <source>
        <strain evidence="6">UTEX B ZZ1240</strain>
    </source>
</reference>
<dbReference type="InterPro" id="IPR001750">
    <property type="entry name" value="ND/Mrp_TM"/>
</dbReference>
<dbReference type="InterPro" id="IPR003945">
    <property type="entry name" value="NU5C-like"/>
</dbReference>
<proteinExistence type="predicted"/>
<dbReference type="PANTHER" id="PTHR42829">
    <property type="entry name" value="NADH-UBIQUINONE OXIDOREDUCTASE CHAIN 5"/>
    <property type="match status" value="1"/>
</dbReference>
<dbReference type="AlphaFoldDB" id="A0A835Z1Y6"/>
<dbReference type="OrthoDB" id="543408at2759"/>
<dbReference type="GO" id="GO:0042773">
    <property type="term" value="P:ATP synthesis coupled electron transport"/>
    <property type="evidence" value="ECO:0007669"/>
    <property type="project" value="InterPro"/>
</dbReference>
<feature type="domain" description="NADH:quinone oxidoreductase/Mrp antiporter transmembrane" evidence="5">
    <location>
        <begin position="2"/>
        <end position="32"/>
    </location>
</feature>
<dbReference type="GO" id="GO:0008137">
    <property type="term" value="F:NADH dehydrogenase (ubiquinone) activity"/>
    <property type="evidence" value="ECO:0007669"/>
    <property type="project" value="InterPro"/>
</dbReference>
<name>A0A835Z1Y6_9STRA</name>
<gene>
    <name evidence="6" type="ORF">JKP88DRAFT_163445</name>
</gene>
<keyword evidence="2" id="KW-0812">Transmembrane</keyword>